<dbReference type="Gene3D" id="1.10.3680.10">
    <property type="entry name" value="TerB-like"/>
    <property type="match status" value="1"/>
</dbReference>
<comment type="caution">
    <text evidence="2">The sequence shown here is derived from an EMBL/GenBank/DDBJ whole genome shotgun (WGS) entry which is preliminary data.</text>
</comment>
<sequence>MLNYQAALIYAMVLVSAVDTEMSDEELLMIGNIVRTLPVFRDFNLEDLPAVASACAGILEKDEGLEEAFALIDASLPARLKPTAYALACDIAAADGELRQEELRLLEIMRHTLKIDRLTAAAIERGTSARFATP</sequence>
<evidence type="ECO:0000313" key="3">
    <source>
        <dbReference type="Proteomes" id="UP000321567"/>
    </source>
</evidence>
<dbReference type="EMBL" id="BJZO01000045">
    <property type="protein sequence ID" value="GEO81712.1"/>
    <property type="molecule type" value="Genomic_DNA"/>
</dbReference>
<gene>
    <name evidence="2" type="ORF">ROR02_18430</name>
</gene>
<dbReference type="OrthoDB" id="8448017at2"/>
<organism evidence="2 3">
    <name type="scientific">Pararhodospirillum oryzae</name>
    <dbReference type="NCBI Taxonomy" id="478448"/>
    <lineage>
        <taxon>Bacteria</taxon>
        <taxon>Pseudomonadati</taxon>
        <taxon>Pseudomonadota</taxon>
        <taxon>Alphaproteobacteria</taxon>
        <taxon>Rhodospirillales</taxon>
        <taxon>Rhodospirillaceae</taxon>
        <taxon>Pararhodospirillum</taxon>
    </lineage>
</organism>
<accession>A0A512H8E4</accession>
<keyword evidence="3" id="KW-1185">Reference proteome</keyword>
<protein>
    <recommendedName>
        <fullName evidence="1">Co-chaperone DjlA N-terminal domain-containing protein</fullName>
    </recommendedName>
</protein>
<dbReference type="SUPFAM" id="SSF158682">
    <property type="entry name" value="TerB-like"/>
    <property type="match status" value="1"/>
</dbReference>
<dbReference type="Pfam" id="PF05099">
    <property type="entry name" value="TerB"/>
    <property type="match status" value="1"/>
</dbReference>
<name>A0A512H8E4_9PROT</name>
<dbReference type="InterPro" id="IPR029024">
    <property type="entry name" value="TerB-like"/>
</dbReference>
<feature type="domain" description="Co-chaperone DjlA N-terminal" evidence="1">
    <location>
        <begin position="6"/>
        <end position="120"/>
    </location>
</feature>
<evidence type="ECO:0000259" key="1">
    <source>
        <dbReference type="Pfam" id="PF05099"/>
    </source>
</evidence>
<dbReference type="RefSeq" id="WP_147163740.1">
    <property type="nucleotide sequence ID" value="NZ_BJZO01000045.1"/>
</dbReference>
<dbReference type="AlphaFoldDB" id="A0A512H8E4"/>
<dbReference type="InterPro" id="IPR007791">
    <property type="entry name" value="DjlA_N"/>
</dbReference>
<reference evidence="2 3" key="1">
    <citation type="submission" date="2019-07" db="EMBL/GenBank/DDBJ databases">
        <title>Whole genome shotgun sequence of Rhodospirillum oryzae NBRC 107573.</title>
        <authorList>
            <person name="Hosoyama A."/>
            <person name="Uohara A."/>
            <person name="Ohji S."/>
            <person name="Ichikawa N."/>
        </authorList>
    </citation>
    <scope>NUCLEOTIDE SEQUENCE [LARGE SCALE GENOMIC DNA]</scope>
    <source>
        <strain evidence="2 3">NBRC 107573</strain>
    </source>
</reference>
<dbReference type="CDD" id="cd07176">
    <property type="entry name" value="terB"/>
    <property type="match status" value="1"/>
</dbReference>
<evidence type="ECO:0000313" key="2">
    <source>
        <dbReference type="EMBL" id="GEO81712.1"/>
    </source>
</evidence>
<dbReference type="Proteomes" id="UP000321567">
    <property type="component" value="Unassembled WGS sequence"/>
</dbReference>
<proteinExistence type="predicted"/>